<feature type="compositionally biased region" description="Polar residues" evidence="2">
    <location>
        <begin position="657"/>
        <end position="684"/>
    </location>
</feature>
<dbReference type="EMBL" id="VSWD01000008">
    <property type="protein sequence ID" value="KAK3095941.1"/>
    <property type="molecule type" value="Genomic_DNA"/>
</dbReference>
<dbReference type="Gene3D" id="3.40.50.1820">
    <property type="entry name" value="alpha/beta hydrolase"/>
    <property type="match status" value="1"/>
</dbReference>
<name>A0AA89BVF9_PINIB</name>
<reference evidence="5" key="1">
    <citation type="submission" date="2019-08" db="EMBL/GenBank/DDBJ databases">
        <title>The improved chromosome-level genome for the pearl oyster Pinctada fucata martensii using PacBio sequencing and Hi-C.</title>
        <authorList>
            <person name="Zheng Z."/>
        </authorList>
    </citation>
    <scope>NUCLEOTIDE SEQUENCE</scope>
    <source>
        <strain evidence="5">ZZ-2019</strain>
        <tissue evidence="5">Adductor muscle</tissue>
    </source>
</reference>
<feature type="domain" description="Carboxylesterase type B" evidence="4">
    <location>
        <begin position="4"/>
        <end position="390"/>
    </location>
</feature>
<evidence type="ECO:0000256" key="3">
    <source>
        <dbReference type="SAM" id="Phobius"/>
    </source>
</evidence>
<dbReference type="SUPFAM" id="SSF53474">
    <property type="entry name" value="alpha/beta-Hydrolases"/>
    <property type="match status" value="1"/>
</dbReference>
<dbReference type="Proteomes" id="UP001186944">
    <property type="component" value="Unassembled WGS sequence"/>
</dbReference>
<dbReference type="PANTHER" id="PTHR43903">
    <property type="entry name" value="NEUROLIGIN"/>
    <property type="match status" value="1"/>
</dbReference>
<comment type="similarity">
    <text evidence="1">Belongs to the type-B carboxylesterase/lipase family.</text>
</comment>
<proteinExistence type="inferred from homology"/>
<accession>A0AA89BVF9</accession>
<evidence type="ECO:0000313" key="5">
    <source>
        <dbReference type="EMBL" id="KAK3095941.1"/>
    </source>
</evidence>
<evidence type="ECO:0000313" key="6">
    <source>
        <dbReference type="Proteomes" id="UP001186944"/>
    </source>
</evidence>
<organism evidence="5 6">
    <name type="scientific">Pinctada imbricata</name>
    <name type="common">Atlantic pearl-oyster</name>
    <name type="synonym">Pinctada martensii</name>
    <dbReference type="NCBI Taxonomy" id="66713"/>
    <lineage>
        <taxon>Eukaryota</taxon>
        <taxon>Metazoa</taxon>
        <taxon>Spiralia</taxon>
        <taxon>Lophotrochozoa</taxon>
        <taxon>Mollusca</taxon>
        <taxon>Bivalvia</taxon>
        <taxon>Autobranchia</taxon>
        <taxon>Pteriomorphia</taxon>
        <taxon>Pterioida</taxon>
        <taxon>Pterioidea</taxon>
        <taxon>Pteriidae</taxon>
        <taxon>Pinctada</taxon>
    </lineage>
</organism>
<dbReference type="InterPro" id="IPR029058">
    <property type="entry name" value="AB_hydrolase_fold"/>
</dbReference>
<feature type="compositionally biased region" description="Low complexity" evidence="2">
    <location>
        <begin position="633"/>
        <end position="645"/>
    </location>
</feature>
<evidence type="ECO:0000256" key="2">
    <source>
        <dbReference type="SAM" id="MobiDB-lite"/>
    </source>
</evidence>
<feature type="region of interest" description="Disordered" evidence="2">
    <location>
        <begin position="568"/>
        <end position="591"/>
    </location>
</feature>
<keyword evidence="3" id="KW-1133">Transmembrane helix</keyword>
<protein>
    <recommendedName>
        <fullName evidence="4">Carboxylesterase type B domain-containing protein</fullName>
    </recommendedName>
</protein>
<dbReference type="InterPro" id="IPR002018">
    <property type="entry name" value="CarbesteraseB"/>
</dbReference>
<evidence type="ECO:0000256" key="1">
    <source>
        <dbReference type="ARBA" id="ARBA00005964"/>
    </source>
</evidence>
<feature type="compositionally biased region" description="Low complexity" evidence="2">
    <location>
        <begin position="610"/>
        <end position="622"/>
    </location>
</feature>
<feature type="transmembrane region" description="Helical" evidence="3">
    <location>
        <begin position="504"/>
        <end position="527"/>
    </location>
</feature>
<sequence length="684" mass="77184">MFDLGFLSTGDRNANGNQALLDLLAVLTWIKDNIASFDGDPNRVTLFGHGHGAALVNFLMLSHVVSADTDLKFHRAILQSGSAFSSWATSFDPVACAQKLAGNVNCSEHLNKSIDLIQCLKNKTANELVKNAPIPPKYFSCFAPTLDNAAFFSEDSIEKLISRKSGLFSKIKVMFGVTKNEAYAYLKQKELENGISEFRKSQIIRTYVQNVYKYHRQKIFEILDHQYSEWDRMQDDKTRRDNIMQLLSDGQYTAPLIEMALQHSRYSDSYLYSFGYSTQSESEEFPKWSSGIHGDELPYIFGAPLVDGVSPFPSKYKKNEKELSAFMMRMWTNFAKSGNPNYPMKTSPFEGSRYSGIEWPLYEKDRQMYLQIGRRTLSRDHYRGKQIALWTDLIPKINIEGSSQTIKPDSAEHNLIDPKNMSTFDEPNRLLTHFRRIGPPFKYVQPINDDIKSSSHISNKNTSTPRHWSSKITTDDEYGVSSTVVNSALELGSAENVTKNSVPLSITVAIGCTLLFFNILIFAGVYYQRERIKKLKSGNSRQDIDGINRTKQTDEKEIQGTKVHETITLIPSADNQQNKVPPSTLGGSDDILYNQVSLPHSRNEMLSDRYSYSPVPTSTSSPMHGHKHHQIVQSSLSQTPSPSSLKVTGEFKRRPPDSQTTSSNVTERSNNSKKVSKQNAMTVV</sequence>
<evidence type="ECO:0000259" key="4">
    <source>
        <dbReference type="Pfam" id="PF00135"/>
    </source>
</evidence>
<dbReference type="AlphaFoldDB" id="A0AA89BVF9"/>
<dbReference type="InterPro" id="IPR051093">
    <property type="entry name" value="Neuroligin/BSAL"/>
</dbReference>
<keyword evidence="3" id="KW-0472">Membrane</keyword>
<gene>
    <name evidence="5" type="ORF">FSP39_021115</name>
</gene>
<keyword evidence="3" id="KW-0812">Transmembrane</keyword>
<comment type="caution">
    <text evidence="5">The sequence shown here is derived from an EMBL/GenBank/DDBJ whole genome shotgun (WGS) entry which is preliminary data.</text>
</comment>
<keyword evidence="6" id="KW-1185">Reference proteome</keyword>
<feature type="region of interest" description="Disordered" evidence="2">
    <location>
        <begin position="608"/>
        <end position="684"/>
    </location>
</feature>
<dbReference type="Pfam" id="PF00135">
    <property type="entry name" value="COesterase"/>
    <property type="match status" value="1"/>
</dbReference>